<dbReference type="PROSITE" id="PS01117">
    <property type="entry name" value="HTH_MARR_1"/>
    <property type="match status" value="1"/>
</dbReference>
<evidence type="ECO:0000256" key="1">
    <source>
        <dbReference type="ARBA" id="ARBA00023015"/>
    </source>
</evidence>
<dbReference type="PRINTS" id="PR00598">
    <property type="entry name" value="HTHMARR"/>
</dbReference>
<keyword evidence="3" id="KW-0804">Transcription</keyword>
<dbReference type="PROSITE" id="PS50995">
    <property type="entry name" value="HTH_MARR_2"/>
    <property type="match status" value="1"/>
</dbReference>
<dbReference type="RefSeq" id="WP_088919706.1">
    <property type="nucleotide sequence ID" value="NZ_CP018632.1"/>
</dbReference>
<dbReference type="SUPFAM" id="SSF46785">
    <property type="entry name" value="Winged helix' DNA-binding domain"/>
    <property type="match status" value="1"/>
</dbReference>
<dbReference type="InterPro" id="IPR000835">
    <property type="entry name" value="HTH_MarR-typ"/>
</dbReference>
<evidence type="ECO:0000256" key="3">
    <source>
        <dbReference type="ARBA" id="ARBA00023163"/>
    </source>
</evidence>
<evidence type="ECO:0000313" key="5">
    <source>
        <dbReference type="EMBL" id="ASJ74712.1"/>
    </source>
</evidence>
<keyword evidence="1" id="KW-0805">Transcription regulation</keyword>
<protein>
    <submittedName>
        <fullName evidence="5">Putative HTH-type transcriptional regulator YusO</fullName>
    </submittedName>
</protein>
<feature type="domain" description="HTH marR-type" evidence="4">
    <location>
        <begin position="25"/>
        <end position="157"/>
    </location>
</feature>
<dbReference type="PANTHER" id="PTHR42756">
    <property type="entry name" value="TRANSCRIPTIONAL REGULATOR, MARR"/>
    <property type="match status" value="1"/>
</dbReference>
<name>A0A2Z2NT36_9GAMM</name>
<accession>A0A2Z2NT36</accession>
<dbReference type="Proteomes" id="UP000250079">
    <property type="component" value="Chromosome"/>
</dbReference>
<dbReference type="KEGG" id="gai:IMCC3135_23215"/>
<dbReference type="InterPro" id="IPR036388">
    <property type="entry name" value="WH-like_DNA-bd_sf"/>
</dbReference>
<keyword evidence="2" id="KW-0238">DNA-binding</keyword>
<dbReference type="SMART" id="SM00347">
    <property type="entry name" value="HTH_MARR"/>
    <property type="match status" value="1"/>
</dbReference>
<organism evidence="5 6">
    <name type="scientific">Granulosicoccus antarcticus IMCC3135</name>
    <dbReference type="NCBI Taxonomy" id="1192854"/>
    <lineage>
        <taxon>Bacteria</taxon>
        <taxon>Pseudomonadati</taxon>
        <taxon>Pseudomonadota</taxon>
        <taxon>Gammaproteobacteria</taxon>
        <taxon>Chromatiales</taxon>
        <taxon>Granulosicoccaceae</taxon>
        <taxon>Granulosicoccus</taxon>
    </lineage>
</organism>
<evidence type="ECO:0000313" key="6">
    <source>
        <dbReference type="Proteomes" id="UP000250079"/>
    </source>
</evidence>
<dbReference type="GO" id="GO:0003677">
    <property type="term" value="F:DNA binding"/>
    <property type="evidence" value="ECO:0007669"/>
    <property type="project" value="UniProtKB-KW"/>
</dbReference>
<dbReference type="EMBL" id="CP018632">
    <property type="protein sequence ID" value="ASJ74712.1"/>
    <property type="molecule type" value="Genomic_DNA"/>
</dbReference>
<evidence type="ECO:0000256" key="2">
    <source>
        <dbReference type="ARBA" id="ARBA00023125"/>
    </source>
</evidence>
<gene>
    <name evidence="5" type="primary">yusO</name>
    <name evidence="5" type="ORF">IMCC3135_23215</name>
</gene>
<evidence type="ECO:0000259" key="4">
    <source>
        <dbReference type="PROSITE" id="PS50995"/>
    </source>
</evidence>
<dbReference type="PANTHER" id="PTHR42756:SF1">
    <property type="entry name" value="TRANSCRIPTIONAL REPRESSOR OF EMRAB OPERON"/>
    <property type="match status" value="1"/>
</dbReference>
<dbReference type="InterPro" id="IPR036390">
    <property type="entry name" value="WH_DNA-bd_sf"/>
</dbReference>
<dbReference type="GO" id="GO:0003700">
    <property type="term" value="F:DNA-binding transcription factor activity"/>
    <property type="evidence" value="ECO:0007669"/>
    <property type="project" value="InterPro"/>
</dbReference>
<reference evidence="5 6" key="1">
    <citation type="submission" date="2016-12" db="EMBL/GenBank/DDBJ databases">
        <authorList>
            <person name="Song W.-J."/>
            <person name="Kurnit D.M."/>
        </authorList>
    </citation>
    <scope>NUCLEOTIDE SEQUENCE [LARGE SCALE GENOMIC DNA]</scope>
    <source>
        <strain evidence="5 6">IMCC3135</strain>
    </source>
</reference>
<sequence length="167" mass="18662">MSHDTDQTPEEQVAPFYTPENFVPDEAIAYLMRRIINSIQSQIEQSMEPYDLTAMQWLPLFILDNGTASTSAELARRMQVDTGAVTRMVDRMEHKGLIRRVRSVEDRRVVNLEVTAAGRESARVIPEALCTVLNDHIRGFTSEEVVTLTGFLHRILLNGEAGSGGSS</sequence>
<dbReference type="Pfam" id="PF01047">
    <property type="entry name" value="MarR"/>
    <property type="match status" value="1"/>
</dbReference>
<dbReference type="Gene3D" id="1.10.10.10">
    <property type="entry name" value="Winged helix-like DNA-binding domain superfamily/Winged helix DNA-binding domain"/>
    <property type="match status" value="1"/>
</dbReference>
<proteinExistence type="predicted"/>
<dbReference type="InterPro" id="IPR023187">
    <property type="entry name" value="Tscrpt_reg_MarR-type_CS"/>
</dbReference>
<dbReference type="OrthoDB" id="6195716at2"/>
<keyword evidence="6" id="KW-1185">Reference proteome</keyword>
<dbReference type="AlphaFoldDB" id="A0A2Z2NT36"/>